<protein>
    <submittedName>
        <fullName evidence="2">Uncharacterized protein</fullName>
    </submittedName>
</protein>
<keyword evidence="3" id="KW-1185">Reference proteome</keyword>
<evidence type="ECO:0000313" key="3">
    <source>
        <dbReference type="Proteomes" id="UP000824540"/>
    </source>
</evidence>
<dbReference type="EMBL" id="JAFBMS010000180">
    <property type="protein sequence ID" value="KAG9333737.1"/>
    <property type="molecule type" value="Genomic_DNA"/>
</dbReference>
<proteinExistence type="predicted"/>
<evidence type="ECO:0000256" key="1">
    <source>
        <dbReference type="SAM" id="MobiDB-lite"/>
    </source>
</evidence>
<evidence type="ECO:0000313" key="2">
    <source>
        <dbReference type="EMBL" id="KAG9333737.1"/>
    </source>
</evidence>
<feature type="non-terminal residue" evidence="2">
    <location>
        <position position="1"/>
    </location>
</feature>
<accession>A0A8T2NB51</accession>
<dbReference type="Proteomes" id="UP000824540">
    <property type="component" value="Unassembled WGS sequence"/>
</dbReference>
<dbReference type="OrthoDB" id="10308236at2759"/>
<dbReference type="AlphaFoldDB" id="A0A8T2NB51"/>
<sequence length="128" mass="14475">AYVGSSRLPGHLWLSWSPSTEAFLRKTANLLSPDWLIPPPSEFRWARPLRDDVSPDGSSRLEINIACEIALGKHANVDWGSVPFVVMKHENERGIREISDLRCGFGPVSSRDRPSRMQSRRSRGDLQH</sequence>
<reference evidence="2" key="1">
    <citation type="thesis" date="2021" institute="BYU ScholarsArchive" country="Provo, UT, USA">
        <title>Applications of and Algorithms for Genome Assembly and Genomic Analyses with an Emphasis on Marine Teleosts.</title>
        <authorList>
            <person name="Pickett B.D."/>
        </authorList>
    </citation>
    <scope>NUCLEOTIDE SEQUENCE</scope>
    <source>
        <strain evidence="2">HI-2016</strain>
    </source>
</reference>
<comment type="caution">
    <text evidence="2">The sequence shown here is derived from an EMBL/GenBank/DDBJ whole genome shotgun (WGS) entry which is preliminary data.</text>
</comment>
<name>A0A8T2NB51_9TELE</name>
<gene>
    <name evidence="2" type="ORF">JZ751_010288</name>
</gene>
<organism evidence="2 3">
    <name type="scientific">Albula glossodonta</name>
    <name type="common">roundjaw bonefish</name>
    <dbReference type="NCBI Taxonomy" id="121402"/>
    <lineage>
        <taxon>Eukaryota</taxon>
        <taxon>Metazoa</taxon>
        <taxon>Chordata</taxon>
        <taxon>Craniata</taxon>
        <taxon>Vertebrata</taxon>
        <taxon>Euteleostomi</taxon>
        <taxon>Actinopterygii</taxon>
        <taxon>Neopterygii</taxon>
        <taxon>Teleostei</taxon>
        <taxon>Albuliformes</taxon>
        <taxon>Albulidae</taxon>
        <taxon>Albula</taxon>
    </lineage>
</organism>
<feature type="region of interest" description="Disordered" evidence="1">
    <location>
        <begin position="106"/>
        <end position="128"/>
    </location>
</feature>